<protein>
    <submittedName>
        <fullName evidence="4">Uncharacterized protein LOC103495564</fullName>
    </submittedName>
</protein>
<dbReference type="GeneID" id="103495564"/>
<dbReference type="OrthoDB" id="1917265at2759"/>
<evidence type="ECO:0000256" key="1">
    <source>
        <dbReference type="SAM" id="MobiDB-lite"/>
    </source>
</evidence>
<dbReference type="KEGG" id="cmo:103495564"/>
<dbReference type="AlphaFoldDB" id="A0A1S3C217"/>
<dbReference type="InParanoid" id="A0A1S3C217"/>
<dbReference type="PANTHER" id="PTHR35318:SF2">
    <property type="entry name" value="OS08G0138900 PROTEIN"/>
    <property type="match status" value="1"/>
</dbReference>
<reference evidence="2" key="1">
    <citation type="submission" date="2023-03" db="UniProtKB">
        <authorList>
            <consortium name="EnsemblPlants"/>
        </authorList>
    </citation>
    <scope>IDENTIFICATION</scope>
</reference>
<dbReference type="Gramene" id="MELO3C018790.2.1">
    <property type="protein sequence ID" value="MELO3C018790.2.1"/>
    <property type="gene ID" value="MELO3C018790.2"/>
</dbReference>
<name>A0A1S3C217_CUCME</name>
<dbReference type="Proteomes" id="UP001652600">
    <property type="component" value="Chromosome 1"/>
</dbReference>
<organism evidence="3 4">
    <name type="scientific">Cucumis melo</name>
    <name type="common">Muskmelon</name>
    <dbReference type="NCBI Taxonomy" id="3656"/>
    <lineage>
        <taxon>Eukaryota</taxon>
        <taxon>Viridiplantae</taxon>
        <taxon>Streptophyta</taxon>
        <taxon>Embryophyta</taxon>
        <taxon>Tracheophyta</taxon>
        <taxon>Spermatophyta</taxon>
        <taxon>Magnoliopsida</taxon>
        <taxon>eudicotyledons</taxon>
        <taxon>Gunneridae</taxon>
        <taxon>Pentapetalae</taxon>
        <taxon>rosids</taxon>
        <taxon>fabids</taxon>
        <taxon>Cucurbitales</taxon>
        <taxon>Cucurbitaceae</taxon>
        <taxon>Benincaseae</taxon>
        <taxon>Cucumis</taxon>
    </lineage>
</organism>
<evidence type="ECO:0000313" key="2">
    <source>
        <dbReference type="EnsemblPlants" id="MELO3C018790.2.1"/>
    </source>
</evidence>
<keyword evidence="3" id="KW-1185">Reference proteome</keyword>
<proteinExistence type="predicted"/>
<reference evidence="4" key="2">
    <citation type="submission" date="2025-04" db="UniProtKB">
        <authorList>
            <consortium name="RefSeq"/>
        </authorList>
    </citation>
    <scope>IDENTIFICATION</scope>
</reference>
<gene>
    <name evidence="4" type="primary">LOC103495564</name>
    <name evidence="2" type="synonym">103495564</name>
</gene>
<evidence type="ECO:0000313" key="3">
    <source>
        <dbReference type="Proteomes" id="UP001652600"/>
    </source>
</evidence>
<dbReference type="EnsemblPlants" id="MELO3C018790.2.1">
    <property type="protein sequence ID" value="MELO3C018790.2.1"/>
    <property type="gene ID" value="MELO3C018790.2"/>
</dbReference>
<feature type="region of interest" description="Disordered" evidence="1">
    <location>
        <begin position="59"/>
        <end position="85"/>
    </location>
</feature>
<dbReference type="PANTHER" id="PTHR35318">
    <property type="entry name" value="BNAA10G08410D PROTEIN"/>
    <property type="match status" value="1"/>
</dbReference>
<evidence type="ECO:0000313" key="4">
    <source>
        <dbReference type="RefSeq" id="XP_008455392.1"/>
    </source>
</evidence>
<dbReference type="RefSeq" id="XP_008455392.1">
    <property type="nucleotide sequence ID" value="XM_008457170.2"/>
</dbReference>
<reference evidence="3" key="3">
    <citation type="submission" date="2025-05" db="UniProtKB">
        <authorList>
            <consortium name="RefSeq"/>
        </authorList>
    </citation>
    <scope>NUCLEOTIDE SEQUENCE [LARGE SCALE GENOMIC DNA]</scope>
</reference>
<sequence>MSFFSKFSSCWRSAAVAPRVYLGDAVSEEVKAEQSVVRPRSSKSDSAAHWQPALDAIVEDGKGAQSRWKKSREKKPEKKTSGRQGRFMTKSYGYYDGRDDYWRNSMAMAMPAFSPVPSMF</sequence>
<accession>A0A1S3C217</accession>